<comment type="caution">
    <text evidence="1">The sequence shown here is derived from an EMBL/GenBank/DDBJ whole genome shotgun (WGS) entry which is preliminary data.</text>
</comment>
<accession>A0A4Y2AMD9</accession>
<name>A0A4Y2AMD9_ARAVE</name>
<organism evidence="1 2">
    <name type="scientific">Araneus ventricosus</name>
    <name type="common">Orbweaver spider</name>
    <name type="synonym">Epeira ventricosa</name>
    <dbReference type="NCBI Taxonomy" id="182803"/>
    <lineage>
        <taxon>Eukaryota</taxon>
        <taxon>Metazoa</taxon>
        <taxon>Ecdysozoa</taxon>
        <taxon>Arthropoda</taxon>
        <taxon>Chelicerata</taxon>
        <taxon>Arachnida</taxon>
        <taxon>Araneae</taxon>
        <taxon>Araneomorphae</taxon>
        <taxon>Entelegynae</taxon>
        <taxon>Araneoidea</taxon>
        <taxon>Araneidae</taxon>
        <taxon>Araneus</taxon>
    </lineage>
</organism>
<keyword evidence="2" id="KW-1185">Reference proteome</keyword>
<sequence length="74" mass="8556">MIDPRILLNFSRIGLKPDAICPITDTWYDDPGQLARKPTFPLSKCKKTIGGVFKRLYEHWVESTLLGYGMEWNL</sequence>
<reference evidence="1 2" key="1">
    <citation type="journal article" date="2019" name="Sci. Rep.">
        <title>Orb-weaving spider Araneus ventricosus genome elucidates the spidroin gene catalogue.</title>
        <authorList>
            <person name="Kono N."/>
            <person name="Nakamura H."/>
            <person name="Ohtoshi R."/>
            <person name="Moran D.A.P."/>
            <person name="Shinohara A."/>
            <person name="Yoshida Y."/>
            <person name="Fujiwara M."/>
            <person name="Mori M."/>
            <person name="Tomita M."/>
            <person name="Arakawa K."/>
        </authorList>
    </citation>
    <scope>NUCLEOTIDE SEQUENCE [LARGE SCALE GENOMIC DNA]</scope>
</reference>
<dbReference type="AlphaFoldDB" id="A0A4Y2AMD9"/>
<evidence type="ECO:0000313" key="2">
    <source>
        <dbReference type="Proteomes" id="UP000499080"/>
    </source>
</evidence>
<dbReference type="EMBL" id="BGPR01000024">
    <property type="protein sequence ID" value="GBL80993.1"/>
    <property type="molecule type" value="Genomic_DNA"/>
</dbReference>
<evidence type="ECO:0000313" key="1">
    <source>
        <dbReference type="EMBL" id="GBL80993.1"/>
    </source>
</evidence>
<protein>
    <submittedName>
        <fullName evidence="1">Uncharacterized protein</fullName>
    </submittedName>
</protein>
<dbReference type="Proteomes" id="UP000499080">
    <property type="component" value="Unassembled WGS sequence"/>
</dbReference>
<proteinExistence type="predicted"/>
<gene>
    <name evidence="1" type="ORF">AVEN_83084_1</name>
</gene>